<dbReference type="InterPro" id="IPR006680">
    <property type="entry name" value="Amidohydro-rel"/>
</dbReference>
<comment type="caution">
    <text evidence="2">The sequence shown here is derived from an EMBL/GenBank/DDBJ whole genome shotgun (WGS) entry which is preliminary data.</text>
</comment>
<dbReference type="Proteomes" id="UP001299970">
    <property type="component" value="Unassembled WGS sequence"/>
</dbReference>
<dbReference type="Gene3D" id="2.30.40.10">
    <property type="entry name" value="Urease, subunit C, domain 1"/>
    <property type="match status" value="1"/>
</dbReference>
<dbReference type="SUPFAM" id="SSF51556">
    <property type="entry name" value="Metallo-dependent hydrolases"/>
    <property type="match status" value="1"/>
</dbReference>
<evidence type="ECO:0000313" key="2">
    <source>
        <dbReference type="EMBL" id="MCH6167935.1"/>
    </source>
</evidence>
<reference evidence="2 3" key="1">
    <citation type="submission" date="2022-03" db="EMBL/GenBank/DDBJ databases">
        <title>Pseudonocardia alaer sp. nov., a novel actinomycete isolated from reed forest soil.</title>
        <authorList>
            <person name="Wang L."/>
        </authorList>
    </citation>
    <scope>NUCLEOTIDE SEQUENCE [LARGE SCALE GENOMIC DNA]</scope>
    <source>
        <strain evidence="2 3">Y-16303</strain>
    </source>
</reference>
<dbReference type="InterPro" id="IPR032466">
    <property type="entry name" value="Metal_Hydrolase"/>
</dbReference>
<sequence>MGSRLGAARVLVTDAALADGHSPTLVPGVWLLAEHGTVTGLWTEGDHPDPRSLGDVTVVDGAGTSIVPGMVDSHAHVSMPGGARWIERGADPLDELLAVGEENAELMLRAGIRWARDVGSPRRLDPGSGDERAVSLLLRNRWQGRQDRPYIRAAGTWVSRKGALPEGLTVEVEHGADLVGAVRQQLDEGADLVKLYLDGPDLDTAPFTVSEVGAAVQVAHDRGATVAAHATALSGNRVGAEAGVDSLEHAYELDDDTVALMKAGGVAMVATLSVLYSWSTFAQTTAIPRFTEADARRKIQDRQEIARASVRLADAGGVTIAAGSDFGGGSLRANQLAWEVEALVAAGVSPQTALAAVTWRGGDLLGIPHAGRLRVGDPAHFSLVHGDPLTDPTALWRVWLTR</sequence>
<proteinExistence type="predicted"/>
<name>A0ABS9THB4_9PSEU</name>
<organism evidence="2 3">
    <name type="scientific">Pseudonocardia alaniniphila</name>
    <dbReference type="NCBI Taxonomy" id="75291"/>
    <lineage>
        <taxon>Bacteria</taxon>
        <taxon>Bacillati</taxon>
        <taxon>Actinomycetota</taxon>
        <taxon>Actinomycetes</taxon>
        <taxon>Pseudonocardiales</taxon>
        <taxon>Pseudonocardiaceae</taxon>
        <taxon>Pseudonocardia</taxon>
    </lineage>
</organism>
<accession>A0ABS9THB4</accession>
<dbReference type="Gene3D" id="3.20.20.140">
    <property type="entry name" value="Metal-dependent hydrolases"/>
    <property type="match status" value="1"/>
</dbReference>
<dbReference type="PANTHER" id="PTHR43135">
    <property type="entry name" value="ALPHA-D-RIBOSE 1-METHYLPHOSPHONATE 5-TRIPHOSPHATE DIPHOSPHATASE"/>
    <property type="match status" value="1"/>
</dbReference>
<dbReference type="InterPro" id="IPR051781">
    <property type="entry name" value="Metallo-dep_Hydrolase"/>
</dbReference>
<keyword evidence="3" id="KW-1185">Reference proteome</keyword>
<evidence type="ECO:0000313" key="3">
    <source>
        <dbReference type="Proteomes" id="UP001299970"/>
    </source>
</evidence>
<dbReference type="EMBL" id="JAKXMK010000016">
    <property type="protein sequence ID" value="MCH6167935.1"/>
    <property type="molecule type" value="Genomic_DNA"/>
</dbReference>
<dbReference type="RefSeq" id="WP_241038548.1">
    <property type="nucleotide sequence ID" value="NZ_JAKXMK010000016.1"/>
</dbReference>
<dbReference type="PANTHER" id="PTHR43135:SF3">
    <property type="entry name" value="ALPHA-D-RIBOSE 1-METHYLPHOSPHONATE 5-TRIPHOSPHATE DIPHOSPHATASE"/>
    <property type="match status" value="1"/>
</dbReference>
<gene>
    <name evidence="2" type="ORF">MMF94_19790</name>
</gene>
<protein>
    <submittedName>
        <fullName evidence="2">Amidohydrolase family protein</fullName>
    </submittedName>
</protein>
<dbReference type="Pfam" id="PF01979">
    <property type="entry name" value="Amidohydro_1"/>
    <property type="match status" value="1"/>
</dbReference>
<evidence type="ECO:0000259" key="1">
    <source>
        <dbReference type="Pfam" id="PF01979"/>
    </source>
</evidence>
<dbReference type="InterPro" id="IPR011059">
    <property type="entry name" value="Metal-dep_hydrolase_composite"/>
</dbReference>
<feature type="domain" description="Amidohydrolase-related" evidence="1">
    <location>
        <begin position="66"/>
        <end position="396"/>
    </location>
</feature>